<dbReference type="PANTHER" id="PTHR19963">
    <property type="entry name" value="CCHC-TYPE DOMAIN-CONTAINING PROTEIN"/>
    <property type="match status" value="1"/>
</dbReference>
<keyword evidence="1" id="KW-0862">Zinc</keyword>
<dbReference type="GeneID" id="129928825"/>
<evidence type="ECO:0000259" key="2">
    <source>
        <dbReference type="PROSITE" id="PS50158"/>
    </source>
</evidence>
<dbReference type="GO" id="GO:0003676">
    <property type="term" value="F:nucleic acid binding"/>
    <property type="evidence" value="ECO:0007669"/>
    <property type="project" value="InterPro"/>
</dbReference>
<dbReference type="PROSITE" id="PS50158">
    <property type="entry name" value="ZF_CCHC"/>
    <property type="match status" value="1"/>
</dbReference>
<dbReference type="Gene3D" id="4.10.60.10">
    <property type="entry name" value="Zinc finger, CCHC-type"/>
    <property type="match status" value="1"/>
</dbReference>
<keyword evidence="3" id="KW-1185">Reference proteome</keyword>
<evidence type="ECO:0000256" key="1">
    <source>
        <dbReference type="PROSITE-ProRule" id="PRU00047"/>
    </source>
</evidence>
<dbReference type="SMART" id="SM00343">
    <property type="entry name" value="ZnF_C2HC"/>
    <property type="match status" value="2"/>
</dbReference>
<dbReference type="AlphaFoldDB" id="A0A9W3BNS5"/>
<keyword evidence="1" id="KW-0479">Metal-binding</keyword>
<dbReference type="RefSeq" id="XP_055901066.1">
    <property type="nucleotide sequence ID" value="XM_056045091.1"/>
</dbReference>
<dbReference type="GO" id="GO:0008270">
    <property type="term" value="F:zinc ion binding"/>
    <property type="evidence" value="ECO:0007669"/>
    <property type="project" value="UniProtKB-KW"/>
</dbReference>
<dbReference type="Proteomes" id="UP001165740">
    <property type="component" value="Chromosome 10"/>
</dbReference>
<dbReference type="OrthoDB" id="6132286at2759"/>
<evidence type="ECO:0000313" key="3">
    <source>
        <dbReference type="Proteomes" id="UP001165740"/>
    </source>
</evidence>
<dbReference type="SUPFAM" id="SSF57756">
    <property type="entry name" value="Retrovirus zinc finger-like domains"/>
    <property type="match status" value="1"/>
</dbReference>
<organism evidence="3 4">
    <name type="scientific">Biomphalaria glabrata</name>
    <name type="common">Bloodfluke planorb</name>
    <name type="synonym">Freshwater snail</name>
    <dbReference type="NCBI Taxonomy" id="6526"/>
    <lineage>
        <taxon>Eukaryota</taxon>
        <taxon>Metazoa</taxon>
        <taxon>Spiralia</taxon>
        <taxon>Lophotrochozoa</taxon>
        <taxon>Mollusca</taxon>
        <taxon>Gastropoda</taxon>
        <taxon>Heterobranchia</taxon>
        <taxon>Euthyneura</taxon>
        <taxon>Panpulmonata</taxon>
        <taxon>Hygrophila</taxon>
        <taxon>Lymnaeoidea</taxon>
        <taxon>Planorbidae</taxon>
        <taxon>Biomphalaria</taxon>
    </lineage>
</organism>
<dbReference type="Pfam" id="PF00098">
    <property type="entry name" value="zf-CCHC"/>
    <property type="match status" value="1"/>
</dbReference>
<dbReference type="InterPro" id="IPR036875">
    <property type="entry name" value="Znf_CCHC_sf"/>
</dbReference>
<name>A0A9W3BNS5_BIOGL</name>
<dbReference type="PANTHER" id="PTHR19963:SF30">
    <property type="entry name" value="ENDONUCLEASE_EXONUCLEASE_PHOSPHATASE DOMAIN-CONTAINING PROTEIN"/>
    <property type="match status" value="1"/>
</dbReference>
<feature type="domain" description="CCHC-type" evidence="2">
    <location>
        <begin position="231"/>
        <end position="248"/>
    </location>
</feature>
<proteinExistence type="predicted"/>
<accession>A0A9W3BNS5</accession>
<evidence type="ECO:0000313" key="4">
    <source>
        <dbReference type="RefSeq" id="XP_055901066.1"/>
    </source>
</evidence>
<reference evidence="4" key="1">
    <citation type="submission" date="2025-08" db="UniProtKB">
        <authorList>
            <consortium name="RefSeq"/>
        </authorList>
    </citation>
    <scope>IDENTIFICATION</scope>
</reference>
<dbReference type="InterPro" id="IPR001878">
    <property type="entry name" value="Znf_CCHC"/>
</dbReference>
<gene>
    <name evidence="4" type="primary">LOC129928825</name>
</gene>
<keyword evidence="1" id="KW-0863">Zinc-finger</keyword>
<sequence length="439" mass="49520">MQQSTTVIMVPRADATLRKFNGDGPVGELEDFLQSIERCWRLQHLQRPEDKCDLLYAHLGESVKDELRCHPQVSWDSPEEIVDILRSEYGDRRNISVVMEEFIGVRQQPRETVQSYTIRLQAAYVALAGKLQSKQVFVHEDVILREHFVNHLSDDLLRRLLREKLWEHPETSFVALRETAMRWTEEGVHTSNNVCQQLANLSHQVDQLTAKLSSHFRSGGIRTRRPLRKSRRCYSCGMPGHLARDCKSQKTRMQIKGQSHSAQRPLGCQNCGSWRHLTSSCPKDNIDIIQVAPKQPEESPSQPSTVFIVKTVTLPTVEPKVIPMVNAVDSTGGEDMLNTVTSENQVTDSDQEGSLAPASVDVECPILIQPCKNLSVIPEVCSDSFGTWASLKALTTTCTGTKDKLENIENLAQTFIRNCVESKILKFLSFVILCILLCL</sequence>
<protein>
    <submittedName>
        <fullName evidence="4">Uncharacterized protein LOC129928825</fullName>
    </submittedName>
</protein>